<evidence type="ECO:0000313" key="2">
    <source>
        <dbReference type="Proteomes" id="UP000184222"/>
    </source>
</evidence>
<dbReference type="Gene3D" id="3.10.450.50">
    <property type="match status" value="1"/>
</dbReference>
<dbReference type="EMBL" id="CP016796">
    <property type="protein sequence ID" value="API86619.1"/>
    <property type="molecule type" value="Genomic_DNA"/>
</dbReference>
<accession>A0A1L4BRZ9</accession>
<keyword evidence="1" id="KW-0378">Hydrolase</keyword>
<dbReference type="PIRSF" id="PIRSF028288">
    <property type="entry name" value="UCP028288"/>
    <property type="match status" value="1"/>
</dbReference>
<dbReference type="KEGG" id="frx:F7310_04255"/>
<dbReference type="OrthoDB" id="9807600at2"/>
<dbReference type="AlphaFoldDB" id="A0A1L4BRZ9"/>
<gene>
    <name evidence="1" type="ORF">F7310_04255</name>
</gene>
<proteinExistence type="predicted"/>
<protein>
    <submittedName>
        <fullName evidence="1">Phosphoribosyl-AMP cyclohydrolase</fullName>
    </submittedName>
</protein>
<organism evidence="1 2">
    <name type="scientific">Francisella uliginis</name>
    <dbReference type="NCBI Taxonomy" id="573570"/>
    <lineage>
        <taxon>Bacteria</taxon>
        <taxon>Pseudomonadati</taxon>
        <taxon>Pseudomonadota</taxon>
        <taxon>Gammaproteobacteria</taxon>
        <taxon>Thiotrichales</taxon>
        <taxon>Francisellaceae</taxon>
        <taxon>Francisella</taxon>
    </lineage>
</organism>
<evidence type="ECO:0000313" key="1">
    <source>
        <dbReference type="EMBL" id="API86619.1"/>
    </source>
</evidence>
<dbReference type="RefSeq" id="WP_072712036.1">
    <property type="nucleotide sequence ID" value="NZ_CP016796.1"/>
</dbReference>
<dbReference type="GO" id="GO:0016787">
    <property type="term" value="F:hydrolase activity"/>
    <property type="evidence" value="ECO:0007669"/>
    <property type="project" value="UniProtKB-KW"/>
</dbReference>
<dbReference type="InterPro" id="IPR016878">
    <property type="entry name" value="MICAH-like"/>
</dbReference>
<keyword evidence="2" id="KW-1185">Reference proteome</keyword>
<reference evidence="1 2" key="1">
    <citation type="journal article" date="2016" name="Appl. Environ. Microbiol.">
        <title>Whole genome relationships among Francisella bacteria of diverse origin define new species and provide specific regions for detection.</title>
        <authorList>
            <person name="Challacombe J.F."/>
            <person name="Petersen J.M."/>
            <person name="Gallegos-Graves V."/>
            <person name="Hodge D."/>
            <person name="Pillai S."/>
            <person name="Kuske C.R."/>
        </authorList>
    </citation>
    <scope>NUCLEOTIDE SEQUENCE [LARGE SCALE GENOMIC DNA]</scope>
    <source>
        <strain evidence="2">TX07-7310</strain>
    </source>
</reference>
<dbReference type="STRING" id="573570.F7310_04255"/>
<dbReference type="Proteomes" id="UP000184222">
    <property type="component" value="Chromosome"/>
</dbReference>
<name>A0A1L4BRZ9_9GAMM</name>
<sequence>MTRQDIDNALNKWKDGLLEISKTYREGGDYKRLAHNLIKDIYAYDNSNVLFKPTLASKKMFRGDLEGAVSYFVAGNDNYSEDNGFAISPWTELEFENAGYIIENNIGMVMGNKHLTQIDGTKVVANYTMAFKPNEKGELQIVLHHSSLPYTPV</sequence>